<dbReference type="GO" id="GO:0030170">
    <property type="term" value="F:pyridoxal phosphate binding"/>
    <property type="evidence" value="ECO:0007669"/>
    <property type="project" value="InterPro"/>
</dbReference>
<name>A0A3S8RZ24_9BACL</name>
<organism evidence="6 7">
    <name type="scientific">Paenibacillus lentus</name>
    <dbReference type="NCBI Taxonomy" id="1338368"/>
    <lineage>
        <taxon>Bacteria</taxon>
        <taxon>Bacillati</taxon>
        <taxon>Bacillota</taxon>
        <taxon>Bacilli</taxon>
        <taxon>Bacillales</taxon>
        <taxon>Paenibacillaceae</taxon>
        <taxon>Paenibacillus</taxon>
    </lineage>
</organism>
<gene>
    <name evidence="6" type="ORF">EIM92_20000</name>
</gene>
<comment type="cofactor">
    <cofactor evidence="1">
        <name>pyridoxal 5'-phosphate</name>
        <dbReference type="ChEBI" id="CHEBI:597326"/>
    </cofactor>
</comment>
<keyword evidence="2 6" id="KW-0032">Aminotransferase</keyword>
<feature type="domain" description="Aminotransferase class I/classII large" evidence="5">
    <location>
        <begin position="68"/>
        <end position="429"/>
    </location>
</feature>
<evidence type="ECO:0000256" key="1">
    <source>
        <dbReference type="ARBA" id="ARBA00001933"/>
    </source>
</evidence>
<dbReference type="Gene3D" id="3.90.1150.10">
    <property type="entry name" value="Aspartate Aminotransferase, domain 1"/>
    <property type="match status" value="1"/>
</dbReference>
<evidence type="ECO:0000313" key="7">
    <source>
        <dbReference type="Proteomes" id="UP000273145"/>
    </source>
</evidence>
<evidence type="ECO:0000259" key="5">
    <source>
        <dbReference type="Pfam" id="PF00155"/>
    </source>
</evidence>
<dbReference type="AlphaFoldDB" id="A0A3S8RZ24"/>
<protein>
    <submittedName>
        <fullName evidence="6">PLP-dependent aminotransferase family protein</fullName>
    </submittedName>
</protein>
<dbReference type="InterPro" id="IPR004839">
    <property type="entry name" value="Aminotransferase_I/II_large"/>
</dbReference>
<dbReference type="Proteomes" id="UP000273145">
    <property type="component" value="Chromosome"/>
</dbReference>
<dbReference type="OrthoDB" id="9802601at2"/>
<evidence type="ECO:0000256" key="3">
    <source>
        <dbReference type="ARBA" id="ARBA00022679"/>
    </source>
</evidence>
<dbReference type="CDD" id="cd00609">
    <property type="entry name" value="AAT_like"/>
    <property type="match status" value="1"/>
</dbReference>
<evidence type="ECO:0000256" key="4">
    <source>
        <dbReference type="ARBA" id="ARBA00022898"/>
    </source>
</evidence>
<dbReference type="InterPro" id="IPR050859">
    <property type="entry name" value="Class-I_PLP-dep_aminotransf"/>
</dbReference>
<keyword evidence="7" id="KW-1185">Reference proteome</keyword>
<dbReference type="EMBL" id="CP034248">
    <property type="protein sequence ID" value="AZK48174.1"/>
    <property type="molecule type" value="Genomic_DNA"/>
</dbReference>
<dbReference type="PANTHER" id="PTHR42790">
    <property type="entry name" value="AMINOTRANSFERASE"/>
    <property type="match status" value="1"/>
</dbReference>
<dbReference type="PANTHER" id="PTHR42790:SF19">
    <property type="entry name" value="KYNURENINE_ALPHA-AMINOADIPATE AMINOTRANSFERASE, MITOCHONDRIAL"/>
    <property type="match status" value="1"/>
</dbReference>
<evidence type="ECO:0000313" key="6">
    <source>
        <dbReference type="EMBL" id="AZK48174.1"/>
    </source>
</evidence>
<dbReference type="KEGG" id="plen:EIM92_20000"/>
<dbReference type="InterPro" id="IPR015422">
    <property type="entry name" value="PyrdxlP-dep_Trfase_small"/>
</dbReference>
<keyword evidence="3 6" id="KW-0808">Transferase</keyword>
<dbReference type="InterPro" id="IPR015421">
    <property type="entry name" value="PyrdxlP-dep_Trfase_major"/>
</dbReference>
<dbReference type="Gene3D" id="3.40.640.10">
    <property type="entry name" value="Type I PLP-dependent aspartate aminotransferase-like (Major domain)"/>
    <property type="match status" value="1"/>
</dbReference>
<dbReference type="GO" id="GO:1901605">
    <property type="term" value="P:alpha-amino acid metabolic process"/>
    <property type="evidence" value="ECO:0007669"/>
    <property type="project" value="TreeGrafter"/>
</dbReference>
<proteinExistence type="predicted"/>
<dbReference type="InterPro" id="IPR015424">
    <property type="entry name" value="PyrdxlP-dep_Trfase"/>
</dbReference>
<sequence length="442" mass="48171">MGNLSSYTIAAMNNRMEADTLERWLDLAQRKQLLPLGQKFNKLSDAAEMISLALCGGDGGEGVEGLSAALRQARSKLEIPGTLNEYEPQGSRALRNWLSTAYMKEEGSRVDPMELLLTGGSAEAIDFILRWRIRTGGTVLLETPASPEVLELIRQQGGRAVLIPCDKDGMRIDSLEQQIAKNQPVLVYITPSYSNPSGRVWSEQRKRALLQLGSGYSLLIVEDDSAGVIPFRTYSNRREGHLTLYQLQQEGGALYAGADVLGIGSFQATAFPSLPVAWIRGSKRVIEALTKVRLALAGRGKASVQEKAAYEKRLYALLSAPEFSWPAHAERLEAEYAARRTAMLELLREQAPWQGTSYEEPQGGLFLWLRLPPGLCSEALLRAALPKGAAFMPGARCYAAGGAEPDGDAIRLTFAAHRAARLRQGLARIAEAIAEFTARGAG</sequence>
<dbReference type="SUPFAM" id="SSF53383">
    <property type="entry name" value="PLP-dependent transferases"/>
    <property type="match status" value="1"/>
</dbReference>
<reference evidence="6 7" key="1">
    <citation type="submission" date="2018-11" db="EMBL/GenBank/DDBJ databases">
        <title>Genome sequencing of Paenibacillus lentus DSM25539(T).</title>
        <authorList>
            <person name="Kook J.-K."/>
            <person name="Park S.-N."/>
            <person name="Lim Y.K."/>
        </authorList>
    </citation>
    <scope>NUCLEOTIDE SEQUENCE [LARGE SCALE GENOMIC DNA]</scope>
    <source>
        <strain evidence="6 7">DSM 25539</strain>
    </source>
</reference>
<dbReference type="Pfam" id="PF00155">
    <property type="entry name" value="Aminotran_1_2"/>
    <property type="match status" value="1"/>
</dbReference>
<dbReference type="GO" id="GO:0008483">
    <property type="term" value="F:transaminase activity"/>
    <property type="evidence" value="ECO:0007669"/>
    <property type="project" value="UniProtKB-KW"/>
</dbReference>
<accession>A0A3S8RZ24</accession>
<keyword evidence="4" id="KW-0663">Pyridoxal phosphate</keyword>
<evidence type="ECO:0000256" key="2">
    <source>
        <dbReference type="ARBA" id="ARBA00022576"/>
    </source>
</evidence>